<gene>
    <name evidence="1" type="ORF">SS1G_14479</name>
</gene>
<evidence type="ECO:0000313" key="2">
    <source>
        <dbReference type="Proteomes" id="UP000001312"/>
    </source>
</evidence>
<accession>A7FA48</accession>
<dbReference type="InParanoid" id="A7FA48"/>
<protein>
    <submittedName>
        <fullName evidence="1">Uncharacterized protein</fullName>
    </submittedName>
</protein>
<dbReference type="AlphaFoldDB" id="A7FA48"/>
<reference evidence="2" key="1">
    <citation type="journal article" date="2011" name="PLoS Genet.">
        <title>Genomic analysis of the necrotrophic fungal pathogens Sclerotinia sclerotiorum and Botrytis cinerea.</title>
        <authorList>
            <person name="Amselem J."/>
            <person name="Cuomo C.A."/>
            <person name="van Kan J.A."/>
            <person name="Viaud M."/>
            <person name="Benito E.P."/>
            <person name="Couloux A."/>
            <person name="Coutinho P.M."/>
            <person name="de Vries R.P."/>
            <person name="Dyer P.S."/>
            <person name="Fillinger S."/>
            <person name="Fournier E."/>
            <person name="Gout L."/>
            <person name="Hahn M."/>
            <person name="Kohn L."/>
            <person name="Lapalu N."/>
            <person name="Plummer K.M."/>
            <person name="Pradier J.M."/>
            <person name="Quevillon E."/>
            <person name="Sharon A."/>
            <person name="Simon A."/>
            <person name="ten Have A."/>
            <person name="Tudzynski B."/>
            <person name="Tudzynski P."/>
            <person name="Wincker P."/>
            <person name="Andrew M."/>
            <person name="Anthouard V."/>
            <person name="Beever R.E."/>
            <person name="Beffa R."/>
            <person name="Benoit I."/>
            <person name="Bouzid O."/>
            <person name="Brault B."/>
            <person name="Chen Z."/>
            <person name="Choquer M."/>
            <person name="Collemare J."/>
            <person name="Cotton P."/>
            <person name="Danchin E.G."/>
            <person name="Da Silva C."/>
            <person name="Gautier A."/>
            <person name="Giraud C."/>
            <person name="Giraud T."/>
            <person name="Gonzalez C."/>
            <person name="Grossetete S."/>
            <person name="Guldener U."/>
            <person name="Henrissat B."/>
            <person name="Howlett B.J."/>
            <person name="Kodira C."/>
            <person name="Kretschmer M."/>
            <person name="Lappartient A."/>
            <person name="Leroch M."/>
            <person name="Levis C."/>
            <person name="Mauceli E."/>
            <person name="Neuveglise C."/>
            <person name="Oeser B."/>
            <person name="Pearson M."/>
            <person name="Poulain J."/>
            <person name="Poussereau N."/>
            <person name="Quesneville H."/>
            <person name="Rascle C."/>
            <person name="Schumacher J."/>
            <person name="Segurens B."/>
            <person name="Sexton A."/>
            <person name="Silva E."/>
            <person name="Sirven C."/>
            <person name="Soanes D.M."/>
            <person name="Talbot N.J."/>
            <person name="Templeton M."/>
            <person name="Yandava C."/>
            <person name="Yarden O."/>
            <person name="Zeng Q."/>
            <person name="Rollins J.A."/>
            <person name="Lebrun M.H."/>
            <person name="Dickman M."/>
        </authorList>
    </citation>
    <scope>NUCLEOTIDE SEQUENCE [LARGE SCALE GENOMIC DNA]</scope>
    <source>
        <strain evidence="2">ATCC 18683 / 1980 / Ss-1</strain>
    </source>
</reference>
<sequence length="50" mass="5954">MNKRTRQNKTRQTSLQLFSAPGPSMATWKRNHPNADIRARMRVRVRTIFK</sequence>
<dbReference type="Proteomes" id="UP000001312">
    <property type="component" value="Unassembled WGS sequence"/>
</dbReference>
<proteinExistence type="predicted"/>
<dbReference type="KEGG" id="ssl:SS1G_14479"/>
<name>A7FA48_SCLS1</name>
<dbReference type="GeneID" id="5480628"/>
<organism evidence="1 2">
    <name type="scientific">Sclerotinia sclerotiorum (strain ATCC 18683 / 1980 / Ss-1)</name>
    <name type="common">White mold</name>
    <name type="synonym">Whetzelinia sclerotiorum</name>
    <dbReference type="NCBI Taxonomy" id="665079"/>
    <lineage>
        <taxon>Eukaryota</taxon>
        <taxon>Fungi</taxon>
        <taxon>Dikarya</taxon>
        <taxon>Ascomycota</taxon>
        <taxon>Pezizomycotina</taxon>
        <taxon>Leotiomycetes</taxon>
        <taxon>Helotiales</taxon>
        <taxon>Sclerotiniaceae</taxon>
        <taxon>Sclerotinia</taxon>
    </lineage>
</organism>
<keyword evidence="2" id="KW-1185">Reference proteome</keyword>
<evidence type="ECO:0000313" key="1">
    <source>
        <dbReference type="EMBL" id="EDO00609.1"/>
    </source>
</evidence>
<dbReference type="EMBL" id="CH476654">
    <property type="protein sequence ID" value="EDO00609.1"/>
    <property type="molecule type" value="Genomic_DNA"/>
</dbReference>
<dbReference type="RefSeq" id="XP_001584582.1">
    <property type="nucleotide sequence ID" value="XM_001584532.1"/>
</dbReference>